<sequence>MYYCFRYNKKYTIRDIFDMPAGEVKVLTYFAKMEIEEKMKEIENMK</sequence>
<accession>B6G005</accession>
<evidence type="ECO:0000313" key="2">
    <source>
        <dbReference type="Proteomes" id="UP000003178"/>
    </source>
</evidence>
<dbReference type="Proteomes" id="UP000003178">
    <property type="component" value="Unassembled WGS sequence"/>
</dbReference>
<proteinExistence type="predicted"/>
<protein>
    <submittedName>
        <fullName evidence="1">Uncharacterized protein</fullName>
    </submittedName>
</protein>
<reference evidence="1 2" key="2">
    <citation type="submission" date="2008-10" db="EMBL/GenBank/DDBJ databases">
        <title>Draft genome sequence of Clostridium hiranonis (DSM 13275).</title>
        <authorList>
            <person name="Sudarsanam P."/>
            <person name="Ley R."/>
            <person name="Guruge J."/>
            <person name="Turnbaugh P.J."/>
            <person name="Mahowald M."/>
            <person name="Liep D."/>
            <person name="Gordon J."/>
        </authorList>
    </citation>
    <scope>NUCLEOTIDE SEQUENCE [LARGE SCALE GENOMIC DNA]</scope>
    <source>
        <strain evidence="1 2">DSM 13275</strain>
    </source>
</reference>
<keyword evidence="2" id="KW-1185">Reference proteome</keyword>
<reference evidence="1 2" key="1">
    <citation type="submission" date="2008-09" db="EMBL/GenBank/DDBJ databases">
        <authorList>
            <person name="Fulton L."/>
            <person name="Clifton S."/>
            <person name="Fulton B."/>
            <person name="Xu J."/>
            <person name="Minx P."/>
            <person name="Pepin K.H."/>
            <person name="Johnson M."/>
            <person name="Thiruvilangam P."/>
            <person name="Bhonagiri V."/>
            <person name="Nash W.E."/>
            <person name="Mardis E.R."/>
            <person name="Wilson R.K."/>
        </authorList>
    </citation>
    <scope>NUCLEOTIDE SEQUENCE [LARGE SCALE GENOMIC DNA]</scope>
    <source>
        <strain evidence="1 2">DSM 13275</strain>
    </source>
</reference>
<dbReference type="HOGENOM" id="CLU_3182049_0_0_9"/>
<organism evidence="1 2">
    <name type="scientific">Peptacetobacter hiranonis (strain DSM 13275 / JCM 10541 / KCTC 15199 / TO-931)</name>
    <name type="common">Clostridium hiranonis</name>
    <dbReference type="NCBI Taxonomy" id="500633"/>
    <lineage>
        <taxon>Bacteria</taxon>
        <taxon>Bacillati</taxon>
        <taxon>Bacillota</taxon>
        <taxon>Clostridia</taxon>
        <taxon>Peptostreptococcales</taxon>
        <taxon>Peptostreptococcaceae</taxon>
        <taxon>Peptacetobacter</taxon>
    </lineage>
</organism>
<dbReference type="AlphaFoldDB" id="B6G005"/>
<gene>
    <name evidence="1" type="ORF">CLOHIR_01459</name>
</gene>
<name>B6G005_PEPHT</name>
<comment type="caution">
    <text evidence="1">The sequence shown here is derived from an EMBL/GenBank/DDBJ whole genome shotgun (WGS) entry which is preliminary data.</text>
</comment>
<dbReference type="EMBL" id="ABWP01000060">
    <property type="protein sequence ID" value="EEA84833.1"/>
    <property type="molecule type" value="Genomic_DNA"/>
</dbReference>
<dbReference type="STRING" id="500633.CLOHIR_01459"/>
<evidence type="ECO:0000313" key="1">
    <source>
        <dbReference type="EMBL" id="EEA84833.1"/>
    </source>
</evidence>